<evidence type="ECO:0000256" key="2">
    <source>
        <dbReference type="ARBA" id="ARBA00023157"/>
    </source>
</evidence>
<dbReference type="PROSITE" id="PS50853">
    <property type="entry name" value="FN3"/>
    <property type="match status" value="1"/>
</dbReference>
<evidence type="ECO:0000259" key="4">
    <source>
        <dbReference type="PROSITE" id="PS50853"/>
    </source>
</evidence>
<accession>A0A2M6WE58</accession>
<dbReference type="SUPFAM" id="SSF49899">
    <property type="entry name" value="Concanavalin A-like lectins/glucanases"/>
    <property type="match status" value="1"/>
</dbReference>
<feature type="region of interest" description="Disordered" evidence="3">
    <location>
        <begin position="139"/>
        <end position="166"/>
    </location>
</feature>
<gene>
    <name evidence="5" type="ORF">COU17_02710</name>
</gene>
<evidence type="ECO:0000256" key="1">
    <source>
        <dbReference type="ARBA" id="ARBA00022729"/>
    </source>
</evidence>
<dbReference type="Gene3D" id="2.60.120.200">
    <property type="match status" value="1"/>
</dbReference>
<dbReference type="InterPro" id="IPR003961">
    <property type="entry name" value="FN3_dom"/>
</dbReference>
<organism evidence="5 6">
    <name type="scientific">Candidatus Kaiserbacteria bacterium CG10_big_fil_rev_8_21_14_0_10_49_17</name>
    <dbReference type="NCBI Taxonomy" id="1974609"/>
    <lineage>
        <taxon>Bacteria</taxon>
        <taxon>Candidatus Kaiseribacteriota</taxon>
    </lineage>
</organism>
<dbReference type="InterPro" id="IPR013783">
    <property type="entry name" value="Ig-like_fold"/>
</dbReference>
<protein>
    <recommendedName>
        <fullName evidence="4">Fibronectin type-III domain-containing protein</fullName>
    </recommendedName>
</protein>
<evidence type="ECO:0000256" key="3">
    <source>
        <dbReference type="SAM" id="MobiDB-lite"/>
    </source>
</evidence>
<feature type="compositionally biased region" description="Polar residues" evidence="3">
    <location>
        <begin position="154"/>
        <end position="166"/>
    </location>
</feature>
<dbReference type="Pfam" id="PF17957">
    <property type="entry name" value="Big_7"/>
    <property type="match status" value="1"/>
</dbReference>
<dbReference type="SMART" id="SM00560">
    <property type="entry name" value="LamGL"/>
    <property type="match status" value="1"/>
</dbReference>
<feature type="domain" description="Fibronectin type-III" evidence="4">
    <location>
        <begin position="343"/>
        <end position="439"/>
    </location>
</feature>
<dbReference type="InterPro" id="IPR006558">
    <property type="entry name" value="LamG-like"/>
</dbReference>
<name>A0A2M6WE58_9BACT</name>
<dbReference type="GO" id="GO:0046872">
    <property type="term" value="F:metal ion binding"/>
    <property type="evidence" value="ECO:0007669"/>
    <property type="project" value="InterPro"/>
</dbReference>
<dbReference type="EMBL" id="PFBJ01000013">
    <property type="protein sequence ID" value="PIT91053.1"/>
    <property type="molecule type" value="Genomic_DNA"/>
</dbReference>
<comment type="caution">
    <text evidence="5">The sequence shown here is derived from an EMBL/GenBank/DDBJ whole genome shotgun (WGS) entry which is preliminary data.</text>
</comment>
<dbReference type="Pfam" id="PF13385">
    <property type="entry name" value="Laminin_G_3"/>
    <property type="match status" value="1"/>
</dbReference>
<dbReference type="GO" id="GO:0003993">
    <property type="term" value="F:acid phosphatase activity"/>
    <property type="evidence" value="ECO:0007669"/>
    <property type="project" value="InterPro"/>
</dbReference>
<keyword evidence="1" id="KW-0732">Signal</keyword>
<dbReference type="InterPro" id="IPR013320">
    <property type="entry name" value="ConA-like_dom_sf"/>
</dbReference>
<reference evidence="6" key="1">
    <citation type="submission" date="2017-09" db="EMBL/GenBank/DDBJ databases">
        <title>Depth-based differentiation of microbial function through sediment-hosted aquifers and enrichment of novel symbionts in the deep terrestrial subsurface.</title>
        <authorList>
            <person name="Probst A.J."/>
            <person name="Ladd B."/>
            <person name="Jarett J.K."/>
            <person name="Geller-Mcgrath D.E."/>
            <person name="Sieber C.M.K."/>
            <person name="Emerson J.B."/>
            <person name="Anantharaman K."/>
            <person name="Thomas B.C."/>
            <person name="Malmstrom R."/>
            <person name="Stieglmeier M."/>
            <person name="Klingl A."/>
            <person name="Woyke T."/>
            <person name="Ryan C.M."/>
            <person name="Banfield J.F."/>
        </authorList>
    </citation>
    <scope>NUCLEOTIDE SEQUENCE [LARGE SCALE GENOMIC DNA]</scope>
</reference>
<evidence type="ECO:0000313" key="5">
    <source>
        <dbReference type="EMBL" id="PIT91053.1"/>
    </source>
</evidence>
<feature type="compositionally biased region" description="Low complexity" evidence="3">
    <location>
        <begin position="139"/>
        <end position="151"/>
    </location>
</feature>
<dbReference type="Gene3D" id="2.60.40.10">
    <property type="entry name" value="Immunoglobulins"/>
    <property type="match status" value="1"/>
</dbReference>
<dbReference type="Proteomes" id="UP000228809">
    <property type="component" value="Unassembled WGS sequence"/>
</dbReference>
<proteinExistence type="predicted"/>
<sequence>MIFNNDGSKLYVLGGAGSDINEYSLIPDAVNPTTSLTAPADGATVSGNSVTISANASDDTAVAGVKFYVDGSLVGSEDTSSPYSITWNTLETSNGSKTIEAVARDSAGNTATSTSRTVTVSNDLDDFLVGHWKFDETTSGGADSVADSSGQGNHGTPTSAPSVTSVVAPASATSTCALTFDGTGEYVSDTSPSGFNTGTDARTISGWIRVTDTATTKVPFAYGVCGSGNDGKAFGVYLNSSETLSFWGCGGSYDFSTETTVTPDVWTHIAVTYDGTDVSVYKNGTLASTSPRTLNSSTAYWQVGSASLLDSGNFHFEGSVDDVRVYAKALSSSEITSISARTTPTPASVSPSTEASSATVSWSTDVLGSTGMYFGLLSSIATSTAEQNTGNSATTTHSVSVSSLPSCAVYKYRVVSESLAGDIATSTESTFSTVCTGSASITANNEGSISTSAGGTLTQGNASITVPTSFTATTSAATFQISALDSATVVASAGVPSGKNRVGTIYHLKSIYDETNELDTFDQGITVTLSYSDSDVSGLDESSLAIYRYDG</sequence>
<evidence type="ECO:0000313" key="6">
    <source>
        <dbReference type="Proteomes" id="UP000228809"/>
    </source>
</evidence>
<dbReference type="AlphaFoldDB" id="A0A2M6WE58"/>
<dbReference type="InterPro" id="IPR008963">
    <property type="entry name" value="Purple_acid_Pase-like_N"/>
</dbReference>
<feature type="non-terminal residue" evidence="5">
    <location>
        <position position="551"/>
    </location>
</feature>
<keyword evidence="2" id="KW-1015">Disulfide bond</keyword>
<dbReference type="SUPFAM" id="SSF49363">
    <property type="entry name" value="Purple acid phosphatase, N-terminal domain"/>
    <property type="match status" value="1"/>
</dbReference>